<name>A0A8H4AMK7_GIGMA</name>
<dbReference type="EMBL" id="WTPW01000418">
    <property type="protein sequence ID" value="KAF0513063.1"/>
    <property type="molecule type" value="Genomic_DNA"/>
</dbReference>
<reference evidence="1 2" key="1">
    <citation type="journal article" date="2019" name="Environ. Microbiol.">
        <title>At the nexus of three kingdoms: the genome of the mycorrhizal fungus Gigaspora margarita provides insights into plant, endobacterial and fungal interactions.</title>
        <authorList>
            <person name="Venice F."/>
            <person name="Ghignone S."/>
            <person name="Salvioli di Fossalunga A."/>
            <person name="Amselem J."/>
            <person name="Novero M."/>
            <person name="Xianan X."/>
            <person name="Sedzielewska Toro K."/>
            <person name="Morin E."/>
            <person name="Lipzen A."/>
            <person name="Grigoriev I.V."/>
            <person name="Henrissat B."/>
            <person name="Martin F.M."/>
            <person name="Bonfante P."/>
        </authorList>
    </citation>
    <scope>NUCLEOTIDE SEQUENCE [LARGE SCALE GENOMIC DNA]</scope>
    <source>
        <strain evidence="1 2">BEG34</strain>
    </source>
</reference>
<evidence type="ECO:0000313" key="1">
    <source>
        <dbReference type="EMBL" id="KAF0513063.1"/>
    </source>
</evidence>
<comment type="caution">
    <text evidence="1">The sequence shown here is derived from an EMBL/GenBank/DDBJ whole genome shotgun (WGS) entry which is preliminary data.</text>
</comment>
<organism evidence="1 2">
    <name type="scientific">Gigaspora margarita</name>
    <dbReference type="NCBI Taxonomy" id="4874"/>
    <lineage>
        <taxon>Eukaryota</taxon>
        <taxon>Fungi</taxon>
        <taxon>Fungi incertae sedis</taxon>
        <taxon>Mucoromycota</taxon>
        <taxon>Glomeromycotina</taxon>
        <taxon>Glomeromycetes</taxon>
        <taxon>Diversisporales</taxon>
        <taxon>Gigasporaceae</taxon>
        <taxon>Gigaspora</taxon>
    </lineage>
</organism>
<dbReference type="Proteomes" id="UP000439903">
    <property type="component" value="Unassembled WGS sequence"/>
</dbReference>
<sequence>MEDTNRNGWSAGLKFVVSALRRSVPYQLAFDNFHIVIQIWLIYLKMIIIPKGSDLLSDDQTLISKMDFQPAIISEFNNE</sequence>
<evidence type="ECO:0000313" key="2">
    <source>
        <dbReference type="Proteomes" id="UP000439903"/>
    </source>
</evidence>
<proteinExistence type="predicted"/>
<protein>
    <submittedName>
        <fullName evidence="1">Uncharacterized protein</fullName>
    </submittedName>
</protein>
<accession>A0A8H4AMK7</accession>
<gene>
    <name evidence="1" type="ORF">F8M41_017852</name>
</gene>
<keyword evidence="2" id="KW-1185">Reference proteome</keyword>
<dbReference type="AlphaFoldDB" id="A0A8H4AMK7"/>